<name>A0A545SL96_9RHOB</name>
<dbReference type="AlphaFoldDB" id="A0A545SL96"/>
<comment type="caution">
    <text evidence="2">The sequence shown here is derived from an EMBL/GenBank/DDBJ whole genome shotgun (WGS) entry which is preliminary data.</text>
</comment>
<sequence length="162" mass="18427">MWEINKSLSQQAYMPDFIEQRRLARMIDRAAKQFDGLDPPERGWIASVRRALGMSADYVAKRKGVSRNAVYQAERSEKDGAVSLRQMEQLAAAMGGKFVYAIIPDGRIEDMKYKQAVAKATSLLTHEPDATSWSKEDREDWVDDKAAELLHDMPANFWEDTA</sequence>
<dbReference type="InterPro" id="IPR010982">
    <property type="entry name" value="Lambda_DNA-bd_dom_sf"/>
</dbReference>
<dbReference type="GO" id="GO:0003677">
    <property type="term" value="F:DNA binding"/>
    <property type="evidence" value="ECO:0007669"/>
    <property type="project" value="InterPro"/>
</dbReference>
<evidence type="ECO:0000259" key="1">
    <source>
        <dbReference type="SMART" id="SM00530"/>
    </source>
</evidence>
<dbReference type="Gene3D" id="1.10.260.40">
    <property type="entry name" value="lambda repressor-like DNA-binding domains"/>
    <property type="match status" value="1"/>
</dbReference>
<gene>
    <name evidence="2" type="ORF">FIL88_16210</name>
</gene>
<organism evidence="2 3">
    <name type="scientific">Aliiroseovarius halocynthiae</name>
    <dbReference type="NCBI Taxonomy" id="985055"/>
    <lineage>
        <taxon>Bacteria</taxon>
        <taxon>Pseudomonadati</taxon>
        <taxon>Pseudomonadota</taxon>
        <taxon>Alphaproteobacteria</taxon>
        <taxon>Rhodobacterales</taxon>
        <taxon>Paracoccaceae</taxon>
        <taxon>Aliiroseovarius</taxon>
    </lineage>
</organism>
<dbReference type="RefSeq" id="WP_221931174.1">
    <property type="nucleotide sequence ID" value="NZ_ML660029.1"/>
</dbReference>
<dbReference type="CDD" id="cd00093">
    <property type="entry name" value="HTH_XRE"/>
    <property type="match status" value="1"/>
</dbReference>
<dbReference type="Proteomes" id="UP000315816">
    <property type="component" value="Unassembled WGS sequence"/>
</dbReference>
<evidence type="ECO:0000313" key="2">
    <source>
        <dbReference type="EMBL" id="TQV65732.1"/>
    </source>
</evidence>
<proteinExistence type="predicted"/>
<dbReference type="SMART" id="SM00530">
    <property type="entry name" value="HTH_XRE"/>
    <property type="match status" value="1"/>
</dbReference>
<evidence type="ECO:0000313" key="3">
    <source>
        <dbReference type="Proteomes" id="UP000315816"/>
    </source>
</evidence>
<dbReference type="Pfam" id="PF01381">
    <property type="entry name" value="HTH_3"/>
    <property type="match status" value="1"/>
</dbReference>
<feature type="domain" description="HTH cro/C1-type" evidence="1">
    <location>
        <begin position="44"/>
        <end position="101"/>
    </location>
</feature>
<keyword evidence="3" id="KW-1185">Reference proteome</keyword>
<dbReference type="EMBL" id="VICH01000018">
    <property type="protein sequence ID" value="TQV65732.1"/>
    <property type="molecule type" value="Genomic_DNA"/>
</dbReference>
<dbReference type="SUPFAM" id="SSF47413">
    <property type="entry name" value="lambda repressor-like DNA-binding domains"/>
    <property type="match status" value="1"/>
</dbReference>
<protein>
    <submittedName>
        <fullName evidence="2">Helix-turn-helix domain-containing protein</fullName>
    </submittedName>
</protein>
<reference evidence="2 3" key="1">
    <citation type="submission" date="2019-06" db="EMBL/GenBank/DDBJ databases">
        <title>A novel species of marine bacteria.</title>
        <authorList>
            <person name="Wang Y."/>
        </authorList>
    </citation>
    <scope>NUCLEOTIDE SEQUENCE [LARGE SCALE GENOMIC DNA]</scope>
    <source>
        <strain evidence="2 3">MA1-10</strain>
    </source>
</reference>
<dbReference type="InterPro" id="IPR001387">
    <property type="entry name" value="Cro/C1-type_HTH"/>
</dbReference>
<accession>A0A545SL96</accession>